<evidence type="ECO:0000313" key="1">
    <source>
        <dbReference type="EMBL" id="GAH51375.1"/>
    </source>
</evidence>
<accession>X1H2P0</accession>
<protein>
    <submittedName>
        <fullName evidence="1">Uncharacterized protein</fullName>
    </submittedName>
</protein>
<sequence length="29" mass="3439">DEKEELRKRFEKLNIVRIIQLAILFIPGG</sequence>
<feature type="non-terminal residue" evidence="1">
    <location>
        <position position="1"/>
    </location>
</feature>
<organism evidence="1">
    <name type="scientific">marine sediment metagenome</name>
    <dbReference type="NCBI Taxonomy" id="412755"/>
    <lineage>
        <taxon>unclassified sequences</taxon>
        <taxon>metagenomes</taxon>
        <taxon>ecological metagenomes</taxon>
    </lineage>
</organism>
<proteinExistence type="predicted"/>
<name>X1H2P0_9ZZZZ</name>
<reference evidence="1" key="1">
    <citation type="journal article" date="2014" name="Front. Microbiol.">
        <title>High frequency of phylogenetically diverse reductive dehalogenase-homologous genes in deep subseafloor sedimentary metagenomes.</title>
        <authorList>
            <person name="Kawai M."/>
            <person name="Futagami T."/>
            <person name="Toyoda A."/>
            <person name="Takaki Y."/>
            <person name="Nishi S."/>
            <person name="Hori S."/>
            <person name="Arai W."/>
            <person name="Tsubouchi T."/>
            <person name="Morono Y."/>
            <person name="Uchiyama I."/>
            <person name="Ito T."/>
            <person name="Fujiyama A."/>
            <person name="Inagaki F."/>
            <person name="Takami H."/>
        </authorList>
    </citation>
    <scope>NUCLEOTIDE SEQUENCE</scope>
    <source>
        <strain evidence="1">Expedition CK06-06</strain>
    </source>
</reference>
<dbReference type="AlphaFoldDB" id="X1H2P0"/>
<comment type="caution">
    <text evidence="1">The sequence shown here is derived from an EMBL/GenBank/DDBJ whole genome shotgun (WGS) entry which is preliminary data.</text>
</comment>
<dbReference type="EMBL" id="BARU01024621">
    <property type="protein sequence ID" value="GAH51375.1"/>
    <property type="molecule type" value="Genomic_DNA"/>
</dbReference>
<gene>
    <name evidence="1" type="ORF">S03H2_39778</name>
</gene>